<dbReference type="GO" id="GO:0005667">
    <property type="term" value="C:transcription regulator complex"/>
    <property type="evidence" value="ECO:0007669"/>
    <property type="project" value="TreeGrafter"/>
</dbReference>
<feature type="domain" description="MADF" evidence="2">
    <location>
        <begin position="58"/>
        <end position="144"/>
    </location>
</feature>
<dbReference type="AlphaFoldDB" id="A0A6P4J877"/>
<evidence type="ECO:0000313" key="4">
    <source>
        <dbReference type="RefSeq" id="XP_017031646.1"/>
    </source>
</evidence>
<feature type="region of interest" description="Disordered" evidence="1">
    <location>
        <begin position="211"/>
        <end position="236"/>
    </location>
</feature>
<reference evidence="4" key="1">
    <citation type="submission" date="2025-08" db="UniProtKB">
        <authorList>
            <consortium name="RefSeq"/>
        </authorList>
    </citation>
    <scope>IDENTIFICATION</scope>
    <source>
        <strain evidence="4">14028-0561.14</strain>
        <tissue evidence="4">Whole fly</tissue>
    </source>
</reference>
<accession>A0A6P4J877</accession>
<dbReference type="Pfam" id="PF10545">
    <property type="entry name" value="MADF_DNA_bdg"/>
    <property type="match status" value="1"/>
</dbReference>
<dbReference type="SMART" id="SM00595">
    <property type="entry name" value="MADF"/>
    <property type="match status" value="1"/>
</dbReference>
<dbReference type="GO" id="GO:0005634">
    <property type="term" value="C:nucleus"/>
    <property type="evidence" value="ECO:0007669"/>
    <property type="project" value="TreeGrafter"/>
</dbReference>
<evidence type="ECO:0000259" key="2">
    <source>
        <dbReference type="PROSITE" id="PS51029"/>
    </source>
</evidence>
<gene>
    <name evidence="4" type="primary">jigr1</name>
</gene>
<dbReference type="InterPro" id="IPR039353">
    <property type="entry name" value="TF_Adf1"/>
</dbReference>
<proteinExistence type="predicted"/>
<feature type="region of interest" description="Disordered" evidence="1">
    <location>
        <begin position="332"/>
        <end position="370"/>
    </location>
</feature>
<feature type="compositionally biased region" description="Basic and acidic residues" evidence="1">
    <location>
        <begin position="261"/>
        <end position="279"/>
    </location>
</feature>
<sequence length="370" mass="42078">MEPSCDLKKESIDVETGAAGAKGAEGMENLSHLYPPSLPKGRGRPRATYAQTGEFDLGLIREYRSRPVLYDRTNKRFKDKLFVAQQWEQISHKLGYDATSLRDRMITLRNRYNIEKRRVENGLSTQASQWPLFESLQFLGDHIRPRRSFKNMCKLEDDEEPYEVDESDSNGHMMSVKDEMEEDSEIFDCEQTLPVTTVLGIPLNNSDEIKSQRQLNGSDVASNGKNYNHFTGSYQRRQNVQPEYITSSPIVHKSNSGKRGAQLEEHPAKRNKASSEESQHLSTFPSFYPAPLPPAYAKFHGFGEFMVHSLCDMSPAIALRLVQKFTRELVQTSLRNEDSGSSSSKRKPDQSDPVDPVDQSSESQEEEEDE</sequence>
<dbReference type="Proteomes" id="UP001652661">
    <property type="component" value="Chromosome 3R"/>
</dbReference>
<dbReference type="InterPro" id="IPR006578">
    <property type="entry name" value="MADF-dom"/>
</dbReference>
<feature type="compositionally biased region" description="Polar residues" evidence="1">
    <location>
        <begin position="332"/>
        <end position="343"/>
    </location>
</feature>
<dbReference type="OrthoDB" id="7408914at2759"/>
<dbReference type="PANTHER" id="PTHR12243:SF69">
    <property type="entry name" value="SI:CH73-59F11.3"/>
    <property type="match status" value="1"/>
</dbReference>
<dbReference type="OMA" id="CEIFDCE"/>
<feature type="compositionally biased region" description="Low complexity" evidence="1">
    <location>
        <begin position="351"/>
        <end position="362"/>
    </location>
</feature>
<dbReference type="PANTHER" id="PTHR12243">
    <property type="entry name" value="MADF DOMAIN TRANSCRIPTION FACTOR"/>
    <property type="match status" value="1"/>
</dbReference>
<feature type="compositionally biased region" description="Polar residues" evidence="1">
    <location>
        <begin position="212"/>
        <end position="236"/>
    </location>
</feature>
<evidence type="ECO:0000313" key="3">
    <source>
        <dbReference type="Proteomes" id="UP001652661"/>
    </source>
</evidence>
<feature type="region of interest" description="Disordered" evidence="1">
    <location>
        <begin position="248"/>
        <end position="282"/>
    </location>
</feature>
<evidence type="ECO:0000256" key="1">
    <source>
        <dbReference type="SAM" id="MobiDB-lite"/>
    </source>
</evidence>
<dbReference type="GO" id="GO:0006357">
    <property type="term" value="P:regulation of transcription by RNA polymerase II"/>
    <property type="evidence" value="ECO:0007669"/>
    <property type="project" value="TreeGrafter"/>
</dbReference>
<keyword evidence="3" id="KW-1185">Reference proteome</keyword>
<dbReference type="PROSITE" id="PS51029">
    <property type="entry name" value="MADF"/>
    <property type="match status" value="1"/>
</dbReference>
<protein>
    <submittedName>
        <fullName evidence="4">Uncharacterized protein jigr1 isoform X1</fullName>
    </submittedName>
</protein>
<organism evidence="3 4">
    <name type="scientific">Drosophila kikkawai</name>
    <name type="common">Fruit fly</name>
    <dbReference type="NCBI Taxonomy" id="30033"/>
    <lineage>
        <taxon>Eukaryota</taxon>
        <taxon>Metazoa</taxon>
        <taxon>Ecdysozoa</taxon>
        <taxon>Arthropoda</taxon>
        <taxon>Hexapoda</taxon>
        <taxon>Insecta</taxon>
        <taxon>Pterygota</taxon>
        <taxon>Neoptera</taxon>
        <taxon>Endopterygota</taxon>
        <taxon>Diptera</taxon>
        <taxon>Brachycera</taxon>
        <taxon>Muscomorpha</taxon>
        <taxon>Ephydroidea</taxon>
        <taxon>Drosophilidae</taxon>
        <taxon>Drosophila</taxon>
        <taxon>Sophophora</taxon>
    </lineage>
</organism>
<name>A0A6P4J877_DROKI</name>
<dbReference type="RefSeq" id="XP_017031646.1">
    <property type="nucleotide sequence ID" value="XM_017176157.3"/>
</dbReference>